<proteinExistence type="inferred from homology"/>
<feature type="compositionally biased region" description="Basic and acidic residues" evidence="2">
    <location>
        <begin position="1013"/>
        <end position="1052"/>
    </location>
</feature>
<dbReference type="Pfam" id="PF08238">
    <property type="entry name" value="Sel1"/>
    <property type="match status" value="3"/>
</dbReference>
<dbReference type="EMBL" id="KQ234209">
    <property type="protein sequence ID" value="KMZ82087.1"/>
    <property type="molecule type" value="Genomic_DNA"/>
</dbReference>
<feature type="region of interest" description="Disordered" evidence="2">
    <location>
        <begin position="283"/>
        <end position="302"/>
    </location>
</feature>
<feature type="region of interest" description="Disordered" evidence="2">
    <location>
        <begin position="364"/>
        <end position="591"/>
    </location>
</feature>
<feature type="region of interest" description="Disordered" evidence="2">
    <location>
        <begin position="338"/>
        <end position="357"/>
    </location>
</feature>
<feature type="compositionally biased region" description="Acidic residues" evidence="2">
    <location>
        <begin position="402"/>
        <end position="419"/>
    </location>
</feature>
<dbReference type="PANTHER" id="PTHR11102:SF160">
    <property type="entry name" value="ERAD-ASSOCIATED E3 UBIQUITIN-PROTEIN LIGASE COMPONENT HRD3"/>
    <property type="match status" value="1"/>
</dbReference>
<feature type="region of interest" description="Disordered" evidence="2">
    <location>
        <begin position="2417"/>
        <end position="2445"/>
    </location>
</feature>
<name>A0A0J9SJ69_PLAVI</name>
<dbReference type="PANTHER" id="PTHR11102">
    <property type="entry name" value="SEL-1-LIKE PROTEIN"/>
    <property type="match status" value="1"/>
</dbReference>
<sequence>MINNVFYVILVFLFFLLIIKCEYVNNEKEEVVFETDLLGGGAHHEKGTSSLEGNYAGDVKIGSGTEGGAVGMQLQGEQQGEEGAQVGMALSVEGSAMSLVTMESEPKAGSVIVVEAVADGNTASGSIVAKESESKEGGHIVVEEAASSDVIRETESESGSIAMVVDPIVVDPIANDTAKGDELKAGSSVVVEETADSDAVIDVATDVVPVRSSTEESESKTDGTSFVEEAAVSNGAKGNEPKADAVHLLEEPTDGDAVKESEHIAYDVVVVEEAVDSNDLKVDEAESDGVVSVEEPKADDDVKENEHTAYGVVAVEEAADSNSAKESEPVADSLVVKEEAASSNTAKGSEPETDGAIVVEEAAASNAIREVESKPDNIAMVDEPKADDTPVVEEASVSSSTIEDEPKEDDTSIVEEPIMEEPIVSVATSEESPVSDATEESEPQADSTAIIEEPIVSSFVEEGNSKQNGVAMVDEPIVSSAAEESESKPDNTSTEEESIVSSPVEEGESNQDGVAMVEEAAVSSLPKESELKPDDIAMEEETTVSSASEESEPKTDDTAIVEESTVSSAPKEIESKPDDTATVEEAPPERRAANRRKPFLVEYQERVNQYDQVVDEIILRSLNRENYNFFNMLDEYAMRTQMSGEMYTGMRYLIKVLIGTTVVTPSYKEKKKSFNYKIEENTFKRHFVTSLFRWYNNFKLVESHFDKANYVYYVGDERVYSYRYSYRLVLNLLSSETFSFYLDLNKFTLLEILDSYNRYSFKLNNSPRYYPFHMYTGKSLSEFVGHYFEFYNHRYFEKHRHLIAEEVHHNGIKKSGNKLFAQLSRLNPNFVLYPFGGGAPSSSSASSDLSSPTASSSSASSSSASSDLSSPTASSSFASSASSASSASPPPRVEHYLDAEVNLVFSIFEEFLVNLLNDLYNEYYNDGVKRARREGSRVEAASSISAPVVEPLPGGDDLKEVPGEKTQWEEVAPLSEASSAELSGSLGIAAGAAGEAVGAEGSPAEGEGGESITGKHGEGEPVADKPDGREAITDQRDEGEPTTDQRDDPLGNELWRDLLESYKEAPKAEDLKKYNQYILKNLNKILNLSTQKERQRMEEYKNKYELKDGFIVNVATARHTPLLFNPSKDVYAYLSQMSSKKQVNFKNVYDYLMTIIRYKEGSNFYDGLLQSRRVAGGLWRGGDSPGGEVNGGASRGPSRPAKRVIERVVVHDGELSTGMKANELNANELNSFLLFIERGEEASGETAPPRAGVHSFYRSVNLSEFTPAAVNMKDQIHDQLKLLKKKYTEKLKSEATCVLAFLYLIGINDNGGKLQLPYGFPRNIDHSVRLIRKGKDGLCNFLSGILYHLNLPIFVNNSSISITTEMSEDLVDSNENALNSFFYIYYRNNGKIRNHHFLSNENRIIPKAVDNMKSKIVSYSLGSTKEDFYSKLAFTNNMIRLKYKNEDSNIFLRDYFDFTFDKKVYKNAVMKNNISPFLSSCNYLLSNILGAVVDSLKNTSVIESGVYEESISEKHRHLINNTVDHNKSLFEYFLKLADSRNSYALAALGEIYYLGNESIGIERDEVKAFEFWKKAADQGDTTSALSTGYAYLDEYKKHLRKEEVLKAMSKEDVLKMIREEKGGAAAEGVKKEHSASNKPGAAKEPGASNKPGAAKEPSGGYFPFASGGASAGLHTSAGQPAAQQGERGELGELGERGSSPERGSPVGAPNFMGTTGAAADFPSGLYGGGSAGPSAPPAQFDQSTRFAASGYASGQAGVPLGGGEQKRGKEENTADTSSSQSDDIIKKYMQQLSEERNKAMKNAEQYFQKAIRNNEESVEHVLAKYNIYKFGLGTEKNLELAGDYLKKAADKGDNISQMMLGHLYSGTDIGVKVKDYDGGNKMENLKKSYKYYSLSAKSGNIISLYNKSILILKGVNPNLKTFNEKCEKTLKQFHFIGLFNERLYVLTKLLRRSYDFRDYTGSLLLSVILSELGDHPNNVNASMLWDLKRRTMQTFTERYNLVEGLLADLKRGPESGANPGRNGATPPLDRIIHRLYKKGKGGKYYSLQGKAKLKGHSILKSCAMVTRKPFEGKSVLFNVKFCRYLRDALRGGSGGSSGGRSGGRSGGSSGGRSGGRSGGSSGGSNRAGQTQPDVHHQDVYELTQTHKQIDLFERYDQIVKSEMEKGGTPREKIQRGEKMKGTILEHFRTSEFLHCYYKPISYYQIKLEEEKRQSLKGNAQQERSNLLGRSSNHMGYNTPGQDKSQQVKDLYETEFSRYSPLLEGEDMKELFYYQNTYSSNIFEEIQSFSKNCDVCKQHYDIYSAYYGYKKSTLDLIRKYREGDEYTIKSKRKELQFLIRNSDEEDHEPLYYKALFLENNKLDSLKNILQIYLKLATDSHNACNVIGVLGIFKILFKKVFFDVTVFFSRQKAQLMRAIREGGSGGSGERGERGKHDERGKPGSAAPVPAANSLQRYLFTDLNSCALQSNFLFKSEFHNKCLNFDHLVSSNHAYSQLSYRDFFKLFYTVVASFFKAA</sequence>
<feature type="compositionally biased region" description="Basic and acidic residues" evidence="2">
    <location>
        <begin position="2427"/>
        <end position="2439"/>
    </location>
</feature>
<comment type="similarity">
    <text evidence="1">Belongs to the sel-1 family.</text>
</comment>
<dbReference type="InterPro" id="IPR011990">
    <property type="entry name" value="TPR-like_helical_dom_sf"/>
</dbReference>
<feature type="compositionally biased region" description="Low complexity" evidence="2">
    <location>
        <begin position="996"/>
        <end position="1005"/>
    </location>
</feature>
<feature type="compositionally biased region" description="Gly residues" evidence="2">
    <location>
        <begin position="1180"/>
        <end position="1194"/>
    </location>
</feature>
<dbReference type="Proteomes" id="UP000053562">
    <property type="component" value="Unassembled WGS sequence"/>
</dbReference>
<dbReference type="InterPro" id="IPR006597">
    <property type="entry name" value="Sel1-like"/>
</dbReference>
<keyword evidence="3" id="KW-0732">Signal</keyword>
<evidence type="ECO:0000313" key="4">
    <source>
        <dbReference type="EMBL" id="KMZ82087.1"/>
    </source>
</evidence>
<evidence type="ECO:0008006" key="6">
    <source>
        <dbReference type="Google" id="ProtNLM"/>
    </source>
</evidence>
<dbReference type="SMART" id="SM00671">
    <property type="entry name" value="SEL1"/>
    <property type="match status" value="3"/>
</dbReference>
<feature type="compositionally biased region" description="Basic and acidic residues" evidence="2">
    <location>
        <begin position="1622"/>
        <end position="1635"/>
    </location>
</feature>
<feature type="region of interest" description="Disordered" evidence="2">
    <location>
        <begin position="2092"/>
        <end position="2133"/>
    </location>
</feature>
<evidence type="ECO:0000256" key="3">
    <source>
        <dbReference type="SAM" id="SignalP"/>
    </source>
</evidence>
<feature type="chain" id="PRO_5005322497" description="Sel1 repeat-containing protein" evidence="3">
    <location>
        <begin position="22"/>
        <end position="2515"/>
    </location>
</feature>
<feature type="compositionally biased region" description="Gly residues" evidence="2">
    <location>
        <begin position="2092"/>
        <end position="2122"/>
    </location>
</feature>
<protein>
    <recommendedName>
        <fullName evidence="6">Sel1 repeat-containing protein</fullName>
    </recommendedName>
</protein>
<feature type="region of interest" description="Disordered" evidence="2">
    <location>
        <begin position="1622"/>
        <end position="1715"/>
    </location>
</feature>
<evidence type="ECO:0000256" key="1">
    <source>
        <dbReference type="ARBA" id="ARBA00038101"/>
    </source>
</evidence>
<feature type="compositionally biased region" description="Basic and acidic residues" evidence="2">
    <location>
        <begin position="1686"/>
        <end position="1699"/>
    </location>
</feature>
<organism evidence="4 5">
    <name type="scientific">Plasmodium vivax India VII</name>
    <dbReference type="NCBI Taxonomy" id="1077284"/>
    <lineage>
        <taxon>Eukaryota</taxon>
        <taxon>Sar</taxon>
        <taxon>Alveolata</taxon>
        <taxon>Apicomplexa</taxon>
        <taxon>Aconoidasida</taxon>
        <taxon>Haemosporida</taxon>
        <taxon>Plasmodiidae</taxon>
        <taxon>Plasmodium</taxon>
        <taxon>Plasmodium (Plasmodium)</taxon>
    </lineage>
</organism>
<feature type="region of interest" description="Disordered" evidence="2">
    <location>
        <begin position="1752"/>
        <end position="1783"/>
    </location>
</feature>
<evidence type="ECO:0000313" key="5">
    <source>
        <dbReference type="Proteomes" id="UP000053562"/>
    </source>
</evidence>
<accession>A0A0J9SJ69</accession>
<evidence type="ECO:0000256" key="2">
    <source>
        <dbReference type="SAM" id="MobiDB-lite"/>
    </source>
</evidence>
<dbReference type="SUPFAM" id="SSF81901">
    <property type="entry name" value="HCP-like"/>
    <property type="match status" value="2"/>
</dbReference>
<dbReference type="OrthoDB" id="272077at2759"/>
<gene>
    <name evidence="4" type="ORF">PVIIG_04975</name>
</gene>
<dbReference type="Gene3D" id="1.25.40.10">
    <property type="entry name" value="Tetratricopeptide repeat domain"/>
    <property type="match status" value="2"/>
</dbReference>
<feature type="region of interest" description="Disordered" evidence="2">
    <location>
        <begin position="844"/>
        <end position="867"/>
    </location>
</feature>
<dbReference type="InterPro" id="IPR050767">
    <property type="entry name" value="Sel1_AlgK"/>
</dbReference>
<feature type="signal peptide" evidence="3">
    <location>
        <begin position="1"/>
        <end position="21"/>
    </location>
</feature>
<feature type="region of interest" description="Disordered" evidence="2">
    <location>
        <begin position="1180"/>
        <end position="1199"/>
    </location>
</feature>
<feature type="region of interest" description="Disordered" evidence="2">
    <location>
        <begin position="996"/>
        <end position="1052"/>
    </location>
</feature>
<reference evidence="4 5" key="1">
    <citation type="submission" date="2011-08" db="EMBL/GenBank/DDBJ databases">
        <title>The Genome Sequence of Plasmodium vivax India VII.</title>
        <authorList>
            <consortium name="The Broad Institute Genome Sequencing Platform"/>
            <consortium name="The Broad Institute Genome Sequencing Center for Infectious Disease"/>
            <person name="Neafsey D."/>
            <person name="Carlton J."/>
            <person name="Barnwell J."/>
            <person name="Collins W."/>
            <person name="Escalante A."/>
            <person name="Mullikin J."/>
            <person name="Saul A."/>
            <person name="Guigo R."/>
            <person name="Camara F."/>
            <person name="Young S.K."/>
            <person name="Zeng Q."/>
            <person name="Gargeya S."/>
            <person name="Fitzgerald M."/>
            <person name="Haas B."/>
            <person name="Abouelleil A."/>
            <person name="Alvarado L."/>
            <person name="Arachchi H.M."/>
            <person name="Berlin A."/>
            <person name="Brown A."/>
            <person name="Chapman S.B."/>
            <person name="Chen Z."/>
            <person name="Dunbar C."/>
            <person name="Freedman E."/>
            <person name="Gearin G."/>
            <person name="Gellesch M."/>
            <person name="Goldberg J."/>
            <person name="Griggs A."/>
            <person name="Gujja S."/>
            <person name="Heiman D."/>
            <person name="Howarth C."/>
            <person name="Larson L."/>
            <person name="Lui A."/>
            <person name="MacDonald P.J.P."/>
            <person name="Montmayeur A."/>
            <person name="Murphy C."/>
            <person name="Neiman D."/>
            <person name="Pearson M."/>
            <person name="Priest M."/>
            <person name="Roberts A."/>
            <person name="Saif S."/>
            <person name="Shea T."/>
            <person name="Shenoy N."/>
            <person name="Sisk P."/>
            <person name="Stolte C."/>
            <person name="Sykes S."/>
            <person name="Wortman J."/>
            <person name="Nusbaum C."/>
            <person name="Birren B."/>
        </authorList>
    </citation>
    <scope>NUCLEOTIDE SEQUENCE [LARGE SCALE GENOMIC DNA]</scope>
    <source>
        <strain evidence="4 5">India VII</strain>
    </source>
</reference>